<dbReference type="Gene3D" id="3.30.70.100">
    <property type="match status" value="1"/>
</dbReference>
<gene>
    <name evidence="9" type="primary">cphA</name>
    <name evidence="9" type="ORF">BN997_00640</name>
</gene>
<dbReference type="Pfam" id="PF00708">
    <property type="entry name" value="Acylphosphatase"/>
    <property type="match status" value="1"/>
</dbReference>
<keyword evidence="6" id="KW-0175">Coiled coil</keyword>
<proteinExistence type="inferred from homology"/>
<feature type="domain" description="Acylphosphatase-like" evidence="8">
    <location>
        <begin position="396"/>
        <end position="483"/>
    </location>
</feature>
<dbReference type="SUPFAM" id="SSF54975">
    <property type="entry name" value="Acylphosphatase/BLUF domain-like"/>
    <property type="match status" value="1"/>
</dbReference>
<dbReference type="SUPFAM" id="SSF56059">
    <property type="entry name" value="Glutathione synthetase ATP-binding domain-like"/>
    <property type="match status" value="1"/>
</dbReference>
<dbReference type="AlphaFoldDB" id="A0A0A1M6E3"/>
<accession>A0A0A1M6E3</accession>
<dbReference type="InterPro" id="IPR001792">
    <property type="entry name" value="Acylphosphatase-like_dom"/>
</dbReference>
<evidence type="ECO:0000259" key="8">
    <source>
        <dbReference type="PROSITE" id="PS51160"/>
    </source>
</evidence>
<dbReference type="InterPro" id="IPR013651">
    <property type="entry name" value="ATP-grasp_RimK-type"/>
</dbReference>
<keyword evidence="3" id="KW-0547">Nucleotide-binding</keyword>
<organism evidence="9 10">
    <name type="scientific">Oceanobacillus oncorhynchi</name>
    <dbReference type="NCBI Taxonomy" id="545501"/>
    <lineage>
        <taxon>Bacteria</taxon>
        <taxon>Bacillati</taxon>
        <taxon>Bacillota</taxon>
        <taxon>Bacilli</taxon>
        <taxon>Bacillales</taxon>
        <taxon>Bacillaceae</taxon>
        <taxon>Oceanobacillus</taxon>
    </lineage>
</organism>
<dbReference type="InterPro" id="IPR036046">
    <property type="entry name" value="Acylphosphatase-like_dom_sf"/>
</dbReference>
<dbReference type="GO" id="GO:0018169">
    <property type="term" value="F:ribosomal S6-glutamic acid ligase activity"/>
    <property type="evidence" value="ECO:0007669"/>
    <property type="project" value="TreeGrafter"/>
</dbReference>
<comment type="similarity">
    <text evidence="5">Belongs to the acylphosphatase family.</text>
</comment>
<evidence type="ECO:0000256" key="1">
    <source>
        <dbReference type="ARBA" id="ARBA00015991"/>
    </source>
</evidence>
<evidence type="ECO:0000256" key="6">
    <source>
        <dbReference type="SAM" id="Coils"/>
    </source>
</evidence>
<dbReference type="GO" id="GO:0005737">
    <property type="term" value="C:cytoplasm"/>
    <property type="evidence" value="ECO:0007669"/>
    <property type="project" value="TreeGrafter"/>
</dbReference>
<protein>
    <recommendedName>
        <fullName evidence="1">Acylphosphatase</fullName>
    </recommendedName>
    <alternativeName>
        <fullName evidence="2">Acylphosphate phosphohydrolase</fullName>
    </alternativeName>
</protein>
<sequence length="540" mass="60994">MSENNAEWLSHLSSEVISDVHGSLLDAYVIALEGWRRGLKLRWHVEDSEKFSEMVTWFTERPGQLFSLSSDSRTHYFFRSRGDKVTNEAVSIGKDKGSSKQHLSEHGIPVPQGGIFTSEHTKEEVLECGSKIGFPVVLKPKDGSFGRGVFVNITSTEELEACYDYTKELGTTDDIIIEQYIAGKDYRLYVVGDEVVGAMHRQPPNVVGDGVHTIEQLIQLKNAEREKNPRLVSCPIIVNDELTDFIARKGHTLSSIPEKDDLIYLNFKGNISLGGDPIDVLDSLSQEVKDTAVKALRSVAGLTHGAVDIIINEKDDKAYVLELNPTAQLGGLLYPIEGKSRDIPKAIIDFYFPETKDKNVAQINTFFDFHDVLDPLQNRDATVTTVTPCPQQKVYMKKYIVVGDVLDIGYHRGLRKQAFERELHGYIMTKEIGDIEIVVAGTDPEMVEDFKHGIWEDEERATVMEVLEEDVDEAVKVGFEIKTDLKTQVEELKWYKRELEETELALKKAELKRRKYYESVSWKATSPIRAVGSIFKKFKG</sequence>
<dbReference type="GO" id="GO:0046872">
    <property type="term" value="F:metal ion binding"/>
    <property type="evidence" value="ECO:0007669"/>
    <property type="project" value="InterPro"/>
</dbReference>
<dbReference type="PROSITE" id="PS51160">
    <property type="entry name" value="ACYLPHOSPHATASE_3"/>
    <property type="match status" value="1"/>
</dbReference>
<dbReference type="Pfam" id="PF08443">
    <property type="entry name" value="RimK"/>
    <property type="match status" value="1"/>
</dbReference>
<reference evidence="9 10" key="1">
    <citation type="submission" date="2014-11" db="EMBL/GenBank/DDBJ databases">
        <authorList>
            <person name="Urmite Genomes Urmite Genomes"/>
        </authorList>
    </citation>
    <scope>NUCLEOTIDE SEQUENCE [LARGE SCALE GENOMIC DNA]</scope>
    <source>
        <strain evidence="9 10">Oc5</strain>
    </source>
</reference>
<dbReference type="STRING" id="545501.BN997_00640"/>
<evidence type="ECO:0000256" key="2">
    <source>
        <dbReference type="ARBA" id="ARBA00032904"/>
    </source>
</evidence>
<dbReference type="PANTHER" id="PTHR21621:SF0">
    <property type="entry name" value="BETA-CITRYLGLUTAMATE SYNTHASE B-RELATED"/>
    <property type="match status" value="1"/>
</dbReference>
<keyword evidence="10" id="KW-1185">Reference proteome</keyword>
<keyword evidence="3" id="KW-0067">ATP-binding</keyword>
<evidence type="ECO:0000313" key="9">
    <source>
        <dbReference type="EMBL" id="CEI80830.1"/>
    </source>
</evidence>
<dbReference type="EMBL" id="CDGG01000001">
    <property type="protein sequence ID" value="CEI80830.1"/>
    <property type="molecule type" value="Genomic_DNA"/>
</dbReference>
<evidence type="ECO:0000259" key="7">
    <source>
        <dbReference type="PROSITE" id="PS50975"/>
    </source>
</evidence>
<name>A0A0A1M6E3_9BACI</name>
<dbReference type="InterPro" id="IPR011761">
    <property type="entry name" value="ATP-grasp"/>
</dbReference>
<feature type="domain" description="ATP-grasp" evidence="7">
    <location>
        <begin position="100"/>
        <end position="352"/>
    </location>
</feature>
<evidence type="ECO:0000256" key="4">
    <source>
        <dbReference type="PROSITE-ProRule" id="PRU00520"/>
    </source>
</evidence>
<feature type="coiled-coil region" evidence="6">
    <location>
        <begin position="482"/>
        <end position="519"/>
    </location>
</feature>
<dbReference type="OrthoDB" id="9803907at2"/>
<evidence type="ECO:0000256" key="3">
    <source>
        <dbReference type="PROSITE-ProRule" id="PRU00409"/>
    </source>
</evidence>
<dbReference type="PROSITE" id="PS50975">
    <property type="entry name" value="ATP_GRASP"/>
    <property type="match status" value="1"/>
</dbReference>
<dbReference type="PANTHER" id="PTHR21621">
    <property type="entry name" value="RIBOSOMAL PROTEIN S6 MODIFICATION PROTEIN"/>
    <property type="match status" value="1"/>
</dbReference>
<evidence type="ECO:0000313" key="10">
    <source>
        <dbReference type="Proteomes" id="UP000040453"/>
    </source>
</evidence>
<evidence type="ECO:0000256" key="5">
    <source>
        <dbReference type="RuleBase" id="RU004168"/>
    </source>
</evidence>
<dbReference type="Gene3D" id="3.30.470.20">
    <property type="entry name" value="ATP-grasp fold, B domain"/>
    <property type="match status" value="2"/>
</dbReference>
<dbReference type="GO" id="GO:0005524">
    <property type="term" value="F:ATP binding"/>
    <property type="evidence" value="ECO:0007669"/>
    <property type="project" value="UniProtKB-UniRule"/>
</dbReference>
<dbReference type="RefSeq" id="WP_042529604.1">
    <property type="nucleotide sequence ID" value="NZ_CDGG01000001.1"/>
</dbReference>
<comment type="caution">
    <text evidence="4">Lacks conserved residue(s) required for the propagation of feature annotation.</text>
</comment>
<dbReference type="Proteomes" id="UP000040453">
    <property type="component" value="Unassembled WGS sequence"/>
</dbReference>
<dbReference type="GO" id="GO:0009432">
    <property type="term" value="P:SOS response"/>
    <property type="evidence" value="ECO:0007669"/>
    <property type="project" value="TreeGrafter"/>
</dbReference>